<gene>
    <name evidence="3" type="ORF">GCM10017579_24860</name>
</gene>
<feature type="compositionally biased region" description="Low complexity" evidence="1">
    <location>
        <begin position="55"/>
        <end position="69"/>
    </location>
</feature>
<evidence type="ECO:0008006" key="5">
    <source>
        <dbReference type="Google" id="ProtNLM"/>
    </source>
</evidence>
<reference evidence="3" key="1">
    <citation type="journal article" date="2014" name="Int. J. Syst. Evol. Microbiol.">
        <title>Complete genome of a new Firmicutes species belonging to the dominant human colonic microbiota ('Ruminococcus bicirculans') reveals two chromosomes and a selective capacity to utilize plant glucans.</title>
        <authorList>
            <consortium name="NISC Comparative Sequencing Program"/>
            <person name="Wegmann U."/>
            <person name="Louis P."/>
            <person name="Goesmann A."/>
            <person name="Henrissat B."/>
            <person name="Duncan S.H."/>
            <person name="Flint H.J."/>
        </authorList>
    </citation>
    <scope>NUCLEOTIDE SEQUENCE</scope>
    <source>
        <strain evidence="3">VKM Ac-1246</strain>
    </source>
</reference>
<name>A0ABQ5SWQ2_9ACTN</name>
<protein>
    <recommendedName>
        <fullName evidence="5">DUF4352 domain-containing protein</fullName>
    </recommendedName>
</protein>
<evidence type="ECO:0000313" key="4">
    <source>
        <dbReference type="Proteomes" id="UP001142292"/>
    </source>
</evidence>
<feature type="region of interest" description="Disordered" evidence="1">
    <location>
        <begin position="193"/>
        <end position="212"/>
    </location>
</feature>
<organism evidence="3 4">
    <name type="scientific">Nocardioides luteus</name>
    <dbReference type="NCBI Taxonomy" id="1844"/>
    <lineage>
        <taxon>Bacteria</taxon>
        <taxon>Bacillati</taxon>
        <taxon>Actinomycetota</taxon>
        <taxon>Actinomycetes</taxon>
        <taxon>Propionibacteriales</taxon>
        <taxon>Nocardioidaceae</taxon>
        <taxon>Nocardioides</taxon>
    </lineage>
</organism>
<feature type="chain" id="PRO_5046063489" description="DUF4352 domain-containing protein" evidence="2">
    <location>
        <begin position="30"/>
        <end position="240"/>
    </location>
</feature>
<evidence type="ECO:0000256" key="1">
    <source>
        <dbReference type="SAM" id="MobiDB-lite"/>
    </source>
</evidence>
<dbReference type="Proteomes" id="UP001142292">
    <property type="component" value="Unassembled WGS sequence"/>
</dbReference>
<proteinExistence type="predicted"/>
<dbReference type="EMBL" id="BSEL01000005">
    <property type="protein sequence ID" value="GLJ68450.1"/>
    <property type="molecule type" value="Genomic_DNA"/>
</dbReference>
<evidence type="ECO:0000313" key="3">
    <source>
        <dbReference type="EMBL" id="GLJ68450.1"/>
    </source>
</evidence>
<feature type="compositionally biased region" description="Acidic residues" evidence="1">
    <location>
        <begin position="36"/>
        <end position="54"/>
    </location>
</feature>
<accession>A0ABQ5SWQ2</accession>
<keyword evidence="2" id="KW-0732">Signal</keyword>
<evidence type="ECO:0000256" key="2">
    <source>
        <dbReference type="SAM" id="SignalP"/>
    </source>
</evidence>
<keyword evidence="4" id="KW-1185">Reference proteome</keyword>
<comment type="caution">
    <text evidence="3">The sequence shown here is derived from an EMBL/GenBank/DDBJ whole genome shotgun (WGS) entry which is preliminary data.</text>
</comment>
<sequence length="240" mass="25367">MALHFRKPVARRSSVIGALALVAVTGPLAACGSDDSGSDDGEDTSTAETTESETADASPSAEEGAASGDFKAPAWAKPTYETGKKLITIQAGDISVDVYDAGTAKAPKDGNVVDNKTKKPLIVKGDDLLFLNYVITNNGSSPVDLEEDDVEVDAKWDDWAYLGGMPGITDNELYTKFKINGGDESDMADFTKYDPDQPMPLAPGETVSYGTNFKNQPGHQLTLEVEVGDAEPVEKSVKVG</sequence>
<feature type="signal peptide" evidence="2">
    <location>
        <begin position="1"/>
        <end position="29"/>
    </location>
</feature>
<reference evidence="3" key="2">
    <citation type="submission" date="2023-01" db="EMBL/GenBank/DDBJ databases">
        <authorList>
            <person name="Sun Q."/>
            <person name="Evtushenko L."/>
        </authorList>
    </citation>
    <scope>NUCLEOTIDE SEQUENCE</scope>
    <source>
        <strain evidence="3">VKM Ac-1246</strain>
    </source>
</reference>
<feature type="region of interest" description="Disordered" evidence="1">
    <location>
        <begin position="30"/>
        <end position="72"/>
    </location>
</feature>